<gene>
    <name evidence="2" type="ORF">EDC26_10399</name>
</gene>
<reference evidence="2 3" key="1">
    <citation type="submission" date="2019-03" db="EMBL/GenBank/DDBJ databases">
        <title>Genomic Encyclopedia of Type Strains, Phase IV (KMG-IV): sequencing the most valuable type-strain genomes for metagenomic binning, comparative biology and taxonomic classification.</title>
        <authorList>
            <person name="Goeker M."/>
        </authorList>
    </citation>
    <scope>NUCLEOTIDE SEQUENCE [LARGE SCALE GENOMIC DNA]</scope>
    <source>
        <strain evidence="2 3">DSM 24591</strain>
    </source>
</reference>
<keyword evidence="3" id="KW-1185">Reference proteome</keyword>
<comment type="caution">
    <text evidence="2">The sequence shown here is derived from an EMBL/GenBank/DDBJ whole genome shotgun (WGS) entry which is preliminary data.</text>
</comment>
<sequence length="260" mass="28253">MMDALIAGKYYRAPKQGIGKTENACTMAAVKLTSNTNAKPREVMMATKKPKANITIKDDGTPRARQTANILYIAEYASAIAAEPFTRGILPDVPINEMAFQVRDSINKVQAGDMSSMEAMLVGQAHALQQVFMNLMQRSGKQEQLKQLQTYMTMGLKAQAQCRATIQALTELKYPHQVVITKQANISNGHQQVNNGVGQNAASAPTPAAENVIEQNELLEHGHANTIPQRLDTRAPQAASREDPAMATLDTLHGSQDAGR</sequence>
<feature type="region of interest" description="Disordered" evidence="1">
    <location>
        <begin position="222"/>
        <end position="260"/>
    </location>
</feature>
<dbReference type="AlphaFoldDB" id="A0A4R3M7L6"/>
<accession>A0A4R3M7L6</accession>
<dbReference type="EMBL" id="SMAJ01000003">
    <property type="protein sequence ID" value="TCT09481.1"/>
    <property type="molecule type" value="Genomic_DNA"/>
</dbReference>
<evidence type="ECO:0000313" key="3">
    <source>
        <dbReference type="Proteomes" id="UP000295525"/>
    </source>
</evidence>
<evidence type="ECO:0000256" key="1">
    <source>
        <dbReference type="SAM" id="MobiDB-lite"/>
    </source>
</evidence>
<organism evidence="2 3">
    <name type="scientific">Paralcaligenes ureilyticus</name>
    <dbReference type="NCBI Taxonomy" id="627131"/>
    <lineage>
        <taxon>Bacteria</taxon>
        <taxon>Pseudomonadati</taxon>
        <taxon>Pseudomonadota</taxon>
        <taxon>Betaproteobacteria</taxon>
        <taxon>Burkholderiales</taxon>
        <taxon>Alcaligenaceae</taxon>
        <taxon>Paralcaligenes</taxon>
    </lineage>
</organism>
<protein>
    <submittedName>
        <fullName evidence="2">Uncharacterized protein</fullName>
    </submittedName>
</protein>
<evidence type="ECO:0000313" key="2">
    <source>
        <dbReference type="EMBL" id="TCT09481.1"/>
    </source>
</evidence>
<proteinExistence type="predicted"/>
<dbReference type="Proteomes" id="UP000295525">
    <property type="component" value="Unassembled WGS sequence"/>
</dbReference>
<dbReference type="RefSeq" id="WP_165930914.1">
    <property type="nucleotide sequence ID" value="NZ_SMAJ01000003.1"/>
</dbReference>
<name>A0A4R3M7L6_9BURK</name>